<evidence type="ECO:0000313" key="1">
    <source>
        <dbReference type="EMBL" id="ALH23661.1"/>
    </source>
</evidence>
<proteinExistence type="predicted"/>
<dbReference type="KEGG" id="vg:26637111"/>
<dbReference type="GeneID" id="26637111"/>
<protein>
    <submittedName>
        <fullName evidence="1">Uncharacterized protein</fullName>
    </submittedName>
</protein>
<organism evidence="1 2">
    <name type="scientific">Pseudomonas phage PaMx28</name>
    <dbReference type="NCBI Taxonomy" id="1175659"/>
    <lineage>
        <taxon>Viruses</taxon>
        <taxon>Duplodnaviria</taxon>
        <taxon>Heunggongvirae</taxon>
        <taxon>Uroviricota</taxon>
        <taxon>Caudoviricetes</taxon>
        <taxon>Mesyanzhinovviridae</taxon>
        <taxon>Bradleyvirinae</taxon>
        <taxon>Pamexvirus</taxon>
        <taxon>Pamexvirus PaMx28</taxon>
    </lineage>
</organism>
<dbReference type="EMBL" id="JQ067089">
    <property type="protein sequence ID" value="ALH23661.1"/>
    <property type="molecule type" value="Genomic_DNA"/>
</dbReference>
<keyword evidence="2" id="KW-1185">Reference proteome</keyword>
<accession>A0A0S0NA24</accession>
<sequence length="85" mass="9977">MSAQRIYIIIGGKLDGHAFRPECGRIDGTWLELEDELYRVARVPETRDRLMVPRWALVHPSIPERDVLWRVFMGTMRAWAAEVLR</sequence>
<dbReference type="Proteomes" id="UP000203193">
    <property type="component" value="Segment"/>
</dbReference>
<dbReference type="RefSeq" id="YP_009210673.1">
    <property type="nucleotide sequence ID" value="NC_028931.1"/>
</dbReference>
<name>A0A0S0NA24_9CAUD</name>
<dbReference type="OrthoDB" id="37067at10239"/>
<reference evidence="1 2" key="1">
    <citation type="journal article" date="2012" name="Appl. Environ. Microbiol.">
        <title>High Diversity and Novel Species of Pseudomonas aeruginosa Bacteriophages.</title>
        <authorList>
            <person name="Sepulveda-Robles O."/>
            <person name="Kameyama L."/>
            <person name="Guarneros G."/>
        </authorList>
    </citation>
    <scope>NUCLEOTIDE SEQUENCE [LARGE SCALE GENOMIC DNA]</scope>
</reference>
<evidence type="ECO:0000313" key="2">
    <source>
        <dbReference type="Proteomes" id="UP000203193"/>
    </source>
</evidence>
<gene>
    <name evidence="1" type="ORF">PaMx28_61</name>
</gene>